<keyword evidence="1" id="KW-0472">Membrane</keyword>
<dbReference type="OrthoDB" id="5801246at2"/>
<keyword evidence="1" id="KW-0812">Transmembrane</keyword>
<name>A0A432XZV9_9GAMM</name>
<protein>
    <submittedName>
        <fullName evidence="2">Uncharacterized protein</fullName>
    </submittedName>
</protein>
<feature type="transmembrane region" description="Helical" evidence="1">
    <location>
        <begin position="111"/>
        <end position="129"/>
    </location>
</feature>
<keyword evidence="3" id="KW-1185">Reference proteome</keyword>
<sequence length="134" mass="14935">MTMRVALKVLMVWAGILVLAIANGLLRESVLLPTFGTPAALVLSGLILSGLILVVAYLSLPWLQLKSNAQLFLVGISWLVLTLVFEFSFGLWQGKSWPELLEAYSFKDGNIWLVVLLITTFSPYVAARLRGWWK</sequence>
<dbReference type="EMBL" id="PIPW01000001">
    <property type="protein sequence ID" value="RUO54233.1"/>
    <property type="molecule type" value="Genomic_DNA"/>
</dbReference>
<comment type="caution">
    <text evidence="2">The sequence shown here is derived from an EMBL/GenBank/DDBJ whole genome shotgun (WGS) entry which is preliminary data.</text>
</comment>
<feature type="transmembrane region" description="Helical" evidence="1">
    <location>
        <begin position="7"/>
        <end position="26"/>
    </location>
</feature>
<feature type="transmembrane region" description="Helical" evidence="1">
    <location>
        <begin position="71"/>
        <end position="91"/>
    </location>
</feature>
<dbReference type="AlphaFoldDB" id="A0A432XZV9"/>
<keyword evidence="1" id="KW-1133">Transmembrane helix</keyword>
<evidence type="ECO:0000313" key="2">
    <source>
        <dbReference type="EMBL" id="RUO54233.1"/>
    </source>
</evidence>
<feature type="transmembrane region" description="Helical" evidence="1">
    <location>
        <begin position="38"/>
        <end position="59"/>
    </location>
</feature>
<organism evidence="2 3">
    <name type="scientific">Pseudidiomarina halophila</name>
    <dbReference type="NCBI Taxonomy" id="1449799"/>
    <lineage>
        <taxon>Bacteria</taxon>
        <taxon>Pseudomonadati</taxon>
        <taxon>Pseudomonadota</taxon>
        <taxon>Gammaproteobacteria</taxon>
        <taxon>Alteromonadales</taxon>
        <taxon>Idiomarinaceae</taxon>
        <taxon>Pseudidiomarina</taxon>
    </lineage>
</organism>
<dbReference type="Proteomes" id="UP000287198">
    <property type="component" value="Unassembled WGS sequence"/>
</dbReference>
<accession>A0A432XZV9</accession>
<evidence type="ECO:0000256" key="1">
    <source>
        <dbReference type="SAM" id="Phobius"/>
    </source>
</evidence>
<gene>
    <name evidence="2" type="ORF">CWI69_02075</name>
</gene>
<proteinExistence type="predicted"/>
<reference evidence="3" key="1">
    <citation type="journal article" date="2018" name="Front. Microbiol.">
        <title>Genome-Based Analysis Reveals the Taxonomy and Diversity of the Family Idiomarinaceae.</title>
        <authorList>
            <person name="Liu Y."/>
            <person name="Lai Q."/>
            <person name="Shao Z."/>
        </authorList>
    </citation>
    <scope>NUCLEOTIDE SEQUENCE [LARGE SCALE GENOMIC DNA]</scope>
    <source>
        <strain evidence="3">BH195</strain>
    </source>
</reference>
<evidence type="ECO:0000313" key="3">
    <source>
        <dbReference type="Proteomes" id="UP000287198"/>
    </source>
</evidence>